<accession>A0AAD5ML72</accession>
<evidence type="ECO:0000313" key="2">
    <source>
        <dbReference type="Proteomes" id="UP001196413"/>
    </source>
</evidence>
<comment type="caution">
    <text evidence="1">The sequence shown here is derived from an EMBL/GenBank/DDBJ whole genome shotgun (WGS) entry which is preliminary data.</text>
</comment>
<protein>
    <submittedName>
        <fullName evidence="1">Uncharacterized protein</fullName>
    </submittedName>
</protein>
<dbReference type="EMBL" id="JAHQIW010003909">
    <property type="protein sequence ID" value="KAJ1360555.1"/>
    <property type="molecule type" value="Genomic_DNA"/>
</dbReference>
<sequence length="53" mass="6093">MLNYEHYSLLQLGATPMLYPKYYISEARARSSEHFVTAAISVWRVVPMATKSN</sequence>
<organism evidence="1 2">
    <name type="scientific">Parelaphostrongylus tenuis</name>
    <name type="common">Meningeal worm</name>
    <dbReference type="NCBI Taxonomy" id="148309"/>
    <lineage>
        <taxon>Eukaryota</taxon>
        <taxon>Metazoa</taxon>
        <taxon>Ecdysozoa</taxon>
        <taxon>Nematoda</taxon>
        <taxon>Chromadorea</taxon>
        <taxon>Rhabditida</taxon>
        <taxon>Rhabditina</taxon>
        <taxon>Rhabditomorpha</taxon>
        <taxon>Strongyloidea</taxon>
        <taxon>Metastrongylidae</taxon>
        <taxon>Parelaphostrongylus</taxon>
    </lineage>
</organism>
<keyword evidence="2" id="KW-1185">Reference proteome</keyword>
<evidence type="ECO:0000313" key="1">
    <source>
        <dbReference type="EMBL" id="KAJ1360555.1"/>
    </source>
</evidence>
<proteinExistence type="predicted"/>
<gene>
    <name evidence="1" type="ORF">KIN20_019564</name>
</gene>
<reference evidence="1" key="1">
    <citation type="submission" date="2021-06" db="EMBL/GenBank/DDBJ databases">
        <title>Parelaphostrongylus tenuis whole genome reference sequence.</title>
        <authorList>
            <person name="Garwood T.J."/>
            <person name="Larsen P.A."/>
            <person name="Fountain-Jones N.M."/>
            <person name="Garbe J.R."/>
            <person name="Macchietto M.G."/>
            <person name="Kania S.A."/>
            <person name="Gerhold R.W."/>
            <person name="Richards J.E."/>
            <person name="Wolf T.M."/>
        </authorList>
    </citation>
    <scope>NUCLEOTIDE SEQUENCE</scope>
    <source>
        <strain evidence="1">MNPRO001-30</strain>
        <tissue evidence="1">Meninges</tissue>
    </source>
</reference>
<dbReference type="Proteomes" id="UP001196413">
    <property type="component" value="Unassembled WGS sequence"/>
</dbReference>
<dbReference type="AlphaFoldDB" id="A0AAD5ML72"/>
<name>A0AAD5ML72_PARTN</name>